<comment type="similarity">
    <text evidence="1">Belongs to the NmrA-type oxidoreductase family. Isoflavone reductase subfamily.</text>
</comment>
<dbReference type="SUPFAM" id="SSF51735">
    <property type="entry name" value="NAD(P)-binding Rossmann-fold domains"/>
    <property type="match status" value="1"/>
</dbReference>
<dbReference type="EMBL" id="ML978068">
    <property type="protein sequence ID" value="KAF2018119.1"/>
    <property type="molecule type" value="Genomic_DNA"/>
</dbReference>
<evidence type="ECO:0000256" key="2">
    <source>
        <dbReference type="ARBA" id="ARBA00022857"/>
    </source>
</evidence>
<evidence type="ECO:0000313" key="6">
    <source>
        <dbReference type="Proteomes" id="UP000799778"/>
    </source>
</evidence>
<dbReference type="RefSeq" id="XP_033386458.1">
    <property type="nucleotide sequence ID" value="XM_033521429.1"/>
</dbReference>
<dbReference type="PANTHER" id="PTHR47706">
    <property type="entry name" value="NMRA-LIKE FAMILY PROTEIN"/>
    <property type="match status" value="1"/>
</dbReference>
<reference evidence="5" key="1">
    <citation type="journal article" date="2020" name="Stud. Mycol.">
        <title>101 Dothideomycetes genomes: a test case for predicting lifestyles and emergence of pathogens.</title>
        <authorList>
            <person name="Haridas S."/>
            <person name="Albert R."/>
            <person name="Binder M."/>
            <person name="Bloem J."/>
            <person name="Labutti K."/>
            <person name="Salamov A."/>
            <person name="Andreopoulos B."/>
            <person name="Baker S."/>
            <person name="Barry K."/>
            <person name="Bills G."/>
            <person name="Bluhm B."/>
            <person name="Cannon C."/>
            <person name="Castanera R."/>
            <person name="Culley D."/>
            <person name="Daum C."/>
            <person name="Ezra D."/>
            <person name="Gonzalez J."/>
            <person name="Henrissat B."/>
            <person name="Kuo A."/>
            <person name="Liang C."/>
            <person name="Lipzen A."/>
            <person name="Lutzoni F."/>
            <person name="Magnuson J."/>
            <person name="Mondo S."/>
            <person name="Nolan M."/>
            <person name="Ohm R."/>
            <person name="Pangilinan J."/>
            <person name="Park H.-J."/>
            <person name="Ramirez L."/>
            <person name="Alfaro M."/>
            <person name="Sun H."/>
            <person name="Tritt A."/>
            <person name="Yoshinaga Y."/>
            <person name="Zwiers L.-H."/>
            <person name="Turgeon B."/>
            <person name="Goodwin S."/>
            <person name="Spatafora J."/>
            <person name="Crous P."/>
            <person name="Grigoriev I."/>
        </authorList>
    </citation>
    <scope>NUCLEOTIDE SEQUENCE</scope>
    <source>
        <strain evidence="5">CBS 175.79</strain>
    </source>
</reference>
<organism evidence="5 6">
    <name type="scientific">Aaosphaeria arxii CBS 175.79</name>
    <dbReference type="NCBI Taxonomy" id="1450172"/>
    <lineage>
        <taxon>Eukaryota</taxon>
        <taxon>Fungi</taxon>
        <taxon>Dikarya</taxon>
        <taxon>Ascomycota</taxon>
        <taxon>Pezizomycotina</taxon>
        <taxon>Dothideomycetes</taxon>
        <taxon>Pleosporomycetidae</taxon>
        <taxon>Pleosporales</taxon>
        <taxon>Pleosporales incertae sedis</taxon>
        <taxon>Aaosphaeria</taxon>
    </lineage>
</organism>
<dbReference type="Pfam" id="PF05368">
    <property type="entry name" value="NmrA"/>
    <property type="match status" value="1"/>
</dbReference>
<feature type="domain" description="NmrA-like" evidence="4">
    <location>
        <begin position="3"/>
        <end position="279"/>
    </location>
</feature>
<accession>A0A6A5XYS6</accession>
<evidence type="ECO:0000313" key="5">
    <source>
        <dbReference type="EMBL" id="KAF2018119.1"/>
    </source>
</evidence>
<protein>
    <submittedName>
        <fullName evidence="5">NAD(P)-binding protein</fullName>
    </submittedName>
</protein>
<name>A0A6A5XYS6_9PLEO</name>
<dbReference type="PANTHER" id="PTHR47706:SF4">
    <property type="entry name" value="NMRA-LIKE DOMAIN-CONTAINING PROTEIN"/>
    <property type="match status" value="1"/>
</dbReference>
<dbReference type="InterPro" id="IPR008030">
    <property type="entry name" value="NmrA-like"/>
</dbReference>
<keyword evidence="2" id="KW-0521">NADP</keyword>
<dbReference type="Gene3D" id="3.90.25.10">
    <property type="entry name" value="UDP-galactose 4-epimerase, domain 1"/>
    <property type="match status" value="1"/>
</dbReference>
<dbReference type="OrthoDB" id="419598at2759"/>
<sequence length="311" mass="34618">MPTIAVAGGTGGIGRTIVEELVNQGKHEVLVLSRKAVPIPGVSVPVIAVDYNDPKTLAATLDQHKIEVVISTIVLISDDSSQSQLNLIAAASGSKTVKRFIPSEYGTHNKPELLPQYPTMKWWVDAANALRASKLEYTLVIIGFIMDYYGIPHVKSNLHSFKWILDFDNKRAIIPGDGTTKISFLFSADVAKYVVALLDLDRWPELSRFRGSTVTPKEMVEAAEKVTGTKWTVEYDSVEDIAQGKVTVFKQPKGTYENVSDEELRVLVVWFNEFAIKGMFDLSEKEVMNDKFPDIKPIRFQGLIESAWGKQ</sequence>
<keyword evidence="3" id="KW-0560">Oxidoreductase</keyword>
<dbReference type="InterPro" id="IPR036291">
    <property type="entry name" value="NAD(P)-bd_dom_sf"/>
</dbReference>
<dbReference type="AlphaFoldDB" id="A0A6A5XYS6"/>
<dbReference type="InterPro" id="IPR051609">
    <property type="entry name" value="NmrA/Isoflavone_reductase-like"/>
</dbReference>
<dbReference type="Gene3D" id="3.40.50.720">
    <property type="entry name" value="NAD(P)-binding Rossmann-like Domain"/>
    <property type="match status" value="1"/>
</dbReference>
<dbReference type="Proteomes" id="UP000799778">
    <property type="component" value="Unassembled WGS sequence"/>
</dbReference>
<evidence type="ECO:0000256" key="1">
    <source>
        <dbReference type="ARBA" id="ARBA00005725"/>
    </source>
</evidence>
<gene>
    <name evidence="5" type="ORF">BU24DRAFT_165076</name>
</gene>
<keyword evidence="6" id="KW-1185">Reference proteome</keyword>
<dbReference type="GO" id="GO:0016491">
    <property type="term" value="F:oxidoreductase activity"/>
    <property type="evidence" value="ECO:0007669"/>
    <property type="project" value="UniProtKB-KW"/>
</dbReference>
<proteinExistence type="inferred from homology"/>
<evidence type="ECO:0000259" key="4">
    <source>
        <dbReference type="Pfam" id="PF05368"/>
    </source>
</evidence>
<dbReference type="GeneID" id="54278826"/>
<evidence type="ECO:0000256" key="3">
    <source>
        <dbReference type="ARBA" id="ARBA00023002"/>
    </source>
</evidence>